<accession>A0AAE1AAH6</accession>
<sequence>MTFLTAKSGVKGNIELLKYKSLSHPIGAVNPAFLQKEKGFVIFLECVILPNNEFVHAVYRTPDSKSSSFMADYLVIRSTASTPKSEAFVLTKS</sequence>
<name>A0AAE1AAH6_9GAST</name>
<organism evidence="1 2">
    <name type="scientific">Elysia crispata</name>
    <name type="common">lettuce slug</name>
    <dbReference type="NCBI Taxonomy" id="231223"/>
    <lineage>
        <taxon>Eukaryota</taxon>
        <taxon>Metazoa</taxon>
        <taxon>Spiralia</taxon>
        <taxon>Lophotrochozoa</taxon>
        <taxon>Mollusca</taxon>
        <taxon>Gastropoda</taxon>
        <taxon>Heterobranchia</taxon>
        <taxon>Euthyneura</taxon>
        <taxon>Panpulmonata</taxon>
        <taxon>Sacoglossa</taxon>
        <taxon>Placobranchoidea</taxon>
        <taxon>Plakobranchidae</taxon>
        <taxon>Elysia</taxon>
    </lineage>
</organism>
<protein>
    <submittedName>
        <fullName evidence="1">Uncharacterized protein</fullName>
    </submittedName>
</protein>
<dbReference type="AlphaFoldDB" id="A0AAE1AAH6"/>
<proteinExistence type="predicted"/>
<dbReference type="EMBL" id="JAWDGP010002313">
    <property type="protein sequence ID" value="KAK3783997.1"/>
    <property type="molecule type" value="Genomic_DNA"/>
</dbReference>
<comment type="caution">
    <text evidence="1">The sequence shown here is derived from an EMBL/GenBank/DDBJ whole genome shotgun (WGS) entry which is preliminary data.</text>
</comment>
<dbReference type="Proteomes" id="UP001283361">
    <property type="component" value="Unassembled WGS sequence"/>
</dbReference>
<reference evidence="1" key="1">
    <citation type="journal article" date="2023" name="G3 (Bethesda)">
        <title>A reference genome for the long-term kleptoplast-retaining sea slug Elysia crispata morphotype clarki.</title>
        <authorList>
            <person name="Eastman K.E."/>
            <person name="Pendleton A.L."/>
            <person name="Shaikh M.A."/>
            <person name="Suttiyut T."/>
            <person name="Ogas R."/>
            <person name="Tomko P."/>
            <person name="Gavelis G."/>
            <person name="Widhalm J.R."/>
            <person name="Wisecaver J.H."/>
        </authorList>
    </citation>
    <scope>NUCLEOTIDE SEQUENCE</scope>
    <source>
        <strain evidence="1">ECLA1</strain>
    </source>
</reference>
<evidence type="ECO:0000313" key="1">
    <source>
        <dbReference type="EMBL" id="KAK3783997.1"/>
    </source>
</evidence>
<evidence type="ECO:0000313" key="2">
    <source>
        <dbReference type="Proteomes" id="UP001283361"/>
    </source>
</evidence>
<keyword evidence="2" id="KW-1185">Reference proteome</keyword>
<gene>
    <name evidence="1" type="ORF">RRG08_025193</name>
</gene>